<dbReference type="Gene3D" id="2.30.30.40">
    <property type="entry name" value="SH3 Domains"/>
    <property type="match status" value="1"/>
</dbReference>
<evidence type="ECO:0000313" key="3">
    <source>
        <dbReference type="EMBL" id="GAM75779.1"/>
    </source>
</evidence>
<gene>
    <name evidence="3" type="ORF">JCM19241_3691</name>
</gene>
<dbReference type="STRING" id="1481914.JCM19241_3691"/>
<dbReference type="SMART" id="SM00287">
    <property type="entry name" value="SH3b"/>
    <property type="match status" value="1"/>
</dbReference>
<feature type="transmembrane region" description="Helical" evidence="1">
    <location>
        <begin position="62"/>
        <end position="81"/>
    </location>
</feature>
<organism evidence="3 4">
    <name type="scientific">Vibrio ishigakensis</name>
    <dbReference type="NCBI Taxonomy" id="1481914"/>
    <lineage>
        <taxon>Bacteria</taxon>
        <taxon>Pseudomonadati</taxon>
        <taxon>Pseudomonadota</taxon>
        <taxon>Gammaproteobacteria</taxon>
        <taxon>Vibrionales</taxon>
        <taxon>Vibrionaceae</taxon>
        <taxon>Vibrio</taxon>
    </lineage>
</organism>
<dbReference type="EMBL" id="BBSC01000004">
    <property type="protein sequence ID" value="GAM75779.1"/>
    <property type="molecule type" value="Genomic_DNA"/>
</dbReference>
<comment type="caution">
    <text evidence="3">The sequence shown here is derived from an EMBL/GenBank/DDBJ whole genome shotgun (WGS) entry which is preliminary data.</text>
</comment>
<evidence type="ECO:0000313" key="4">
    <source>
        <dbReference type="Proteomes" id="UP000031666"/>
    </source>
</evidence>
<keyword evidence="1" id="KW-0472">Membrane</keyword>
<keyword evidence="1" id="KW-1133">Transmembrane helix</keyword>
<proteinExistence type="predicted"/>
<dbReference type="Proteomes" id="UP000031666">
    <property type="component" value="Unassembled WGS sequence"/>
</dbReference>
<evidence type="ECO:0000256" key="1">
    <source>
        <dbReference type="SAM" id="Phobius"/>
    </source>
</evidence>
<reference evidence="3 4" key="1">
    <citation type="submission" date="2015-01" db="EMBL/GenBank/DDBJ databases">
        <title>Vibrio sp. C94 JCM 19241 whole genome shotgun sequence.</title>
        <authorList>
            <person name="Sawabe T."/>
            <person name="Meirelles P."/>
            <person name="Feng G."/>
            <person name="Sayaka M."/>
            <person name="Hattori M."/>
            <person name="Ohkuma M."/>
        </authorList>
    </citation>
    <scope>NUCLEOTIDE SEQUENCE [LARGE SCALE GENOMIC DNA]</scope>
    <source>
        <strain evidence="4">JCM 19241</strain>
    </source>
</reference>
<accession>A0A0B8QMX0</accession>
<keyword evidence="1" id="KW-0812">Transmembrane</keyword>
<dbReference type="AlphaFoldDB" id="A0A0B8QMX0"/>
<reference evidence="3 4" key="2">
    <citation type="submission" date="2015-01" db="EMBL/GenBank/DDBJ databases">
        <authorList>
            <consortium name="NBRP consortium"/>
            <person name="Sawabe T."/>
            <person name="Meirelles P."/>
            <person name="Feng G."/>
            <person name="Sayaka M."/>
            <person name="Hattori M."/>
            <person name="Ohkuma M."/>
        </authorList>
    </citation>
    <scope>NUCLEOTIDE SEQUENCE [LARGE SCALE GENOMIC DNA]</scope>
    <source>
        <strain evidence="4">JCM 19241</strain>
    </source>
</reference>
<evidence type="ECO:0000259" key="2">
    <source>
        <dbReference type="PROSITE" id="PS51781"/>
    </source>
</evidence>
<feature type="domain" description="SH3b" evidence="2">
    <location>
        <begin position="103"/>
        <end position="165"/>
    </location>
</feature>
<name>A0A0B8QMX0_9VIBR</name>
<dbReference type="InterPro" id="IPR003646">
    <property type="entry name" value="SH3-like_bac-type"/>
</dbReference>
<dbReference type="PROSITE" id="PS51781">
    <property type="entry name" value="SH3B"/>
    <property type="match status" value="1"/>
</dbReference>
<protein>
    <recommendedName>
        <fullName evidence="2">SH3b domain-containing protein</fullName>
    </recommendedName>
</protein>
<sequence length="165" mass="18475">MFIFFGVMLFFKVIAIAFAIAFELLKLAFNCCLYILSLISNKFDMAKVRASSMGSFDQRQEMAAGLSILLIAALIIGAIFATQGNSSVQASPKYQTHKSYTDEQRVEVTAIKLNARLEPNSQSKVLFQLNKGTRLPVKMTQGRWTLIEKSGRRAWVHSAYLKALN</sequence>
<dbReference type="Pfam" id="PF08239">
    <property type="entry name" value="SH3_3"/>
    <property type="match status" value="1"/>
</dbReference>